<dbReference type="AlphaFoldDB" id="A0A8J2YU77"/>
<keyword evidence="3" id="KW-1185">Reference proteome</keyword>
<comment type="caution">
    <text evidence="2">The sequence shown here is derived from an EMBL/GenBank/DDBJ whole genome shotgun (WGS) entry which is preliminary data.</text>
</comment>
<dbReference type="Proteomes" id="UP000646365">
    <property type="component" value="Unassembled WGS sequence"/>
</dbReference>
<protein>
    <recommendedName>
        <fullName evidence="1">DUF6471 domain-containing protein</fullName>
    </recommendedName>
</protein>
<name>A0A8J2YU77_9PROT</name>
<reference evidence="2" key="2">
    <citation type="submission" date="2020-09" db="EMBL/GenBank/DDBJ databases">
        <authorList>
            <person name="Sun Q."/>
            <person name="Zhou Y."/>
        </authorList>
    </citation>
    <scope>NUCLEOTIDE SEQUENCE</scope>
    <source>
        <strain evidence="2">CGMCC 1.15725</strain>
    </source>
</reference>
<reference evidence="2" key="1">
    <citation type="journal article" date="2014" name="Int. J. Syst. Evol. Microbiol.">
        <title>Complete genome sequence of Corynebacterium casei LMG S-19264T (=DSM 44701T), isolated from a smear-ripened cheese.</title>
        <authorList>
            <consortium name="US DOE Joint Genome Institute (JGI-PGF)"/>
            <person name="Walter F."/>
            <person name="Albersmeier A."/>
            <person name="Kalinowski J."/>
            <person name="Ruckert C."/>
        </authorList>
    </citation>
    <scope>NUCLEOTIDE SEQUENCE</scope>
    <source>
        <strain evidence="2">CGMCC 1.15725</strain>
    </source>
</reference>
<evidence type="ECO:0000313" key="3">
    <source>
        <dbReference type="Proteomes" id="UP000646365"/>
    </source>
</evidence>
<dbReference type="RefSeq" id="WP_189047295.1">
    <property type="nucleotide sequence ID" value="NZ_BMJQ01000007.1"/>
</dbReference>
<evidence type="ECO:0000259" key="1">
    <source>
        <dbReference type="Pfam" id="PF20075"/>
    </source>
</evidence>
<feature type="domain" description="DUF6471" evidence="1">
    <location>
        <begin position="7"/>
        <end position="71"/>
    </location>
</feature>
<evidence type="ECO:0000313" key="2">
    <source>
        <dbReference type="EMBL" id="GGF22740.1"/>
    </source>
</evidence>
<sequence length="74" mass="8433">MKTEDEWADEVKRILRAEMTRRGITYDQLQEKLAAIGVHETNANLRNKVARGKFTAVFLLQCLSALDAKTLNIN</sequence>
<gene>
    <name evidence="2" type="ORF">GCM10011611_31000</name>
</gene>
<dbReference type="InterPro" id="IPR045526">
    <property type="entry name" value="DUF6471"/>
</dbReference>
<organism evidence="2 3">
    <name type="scientific">Aliidongia dinghuensis</name>
    <dbReference type="NCBI Taxonomy" id="1867774"/>
    <lineage>
        <taxon>Bacteria</taxon>
        <taxon>Pseudomonadati</taxon>
        <taxon>Pseudomonadota</taxon>
        <taxon>Alphaproteobacteria</taxon>
        <taxon>Rhodospirillales</taxon>
        <taxon>Dongiaceae</taxon>
        <taxon>Aliidongia</taxon>
    </lineage>
</organism>
<dbReference type="Pfam" id="PF20075">
    <property type="entry name" value="DUF6471"/>
    <property type="match status" value="1"/>
</dbReference>
<proteinExistence type="predicted"/>
<accession>A0A8J2YU77</accession>
<dbReference type="EMBL" id="BMJQ01000007">
    <property type="protein sequence ID" value="GGF22740.1"/>
    <property type="molecule type" value="Genomic_DNA"/>
</dbReference>